<feature type="region of interest" description="Disordered" evidence="2">
    <location>
        <begin position="1678"/>
        <end position="1724"/>
    </location>
</feature>
<dbReference type="EMBL" id="LN877954">
    <property type="protein sequence ID" value="CUV07614.1"/>
    <property type="molecule type" value="Genomic_DNA"/>
</dbReference>
<evidence type="ECO:0000256" key="2">
    <source>
        <dbReference type="SAM" id="MobiDB-lite"/>
    </source>
</evidence>
<feature type="region of interest" description="Disordered" evidence="2">
    <location>
        <begin position="239"/>
        <end position="259"/>
    </location>
</feature>
<feature type="region of interest" description="Disordered" evidence="2">
    <location>
        <begin position="1744"/>
        <end position="1765"/>
    </location>
</feature>
<evidence type="ECO:0000256" key="1">
    <source>
        <dbReference type="SAM" id="Coils"/>
    </source>
</evidence>
<feature type="coiled-coil region" evidence="1">
    <location>
        <begin position="76"/>
        <end position="162"/>
    </location>
</feature>
<dbReference type="Proteomes" id="UP000199752">
    <property type="component" value="Chromosome 8"/>
</dbReference>
<dbReference type="VEuPathDB" id="CryptoDB:GY17_00002813"/>
<dbReference type="VEuPathDB" id="CryptoDB:CHUDEA8_700"/>
<keyword evidence="1" id="KW-0175">Coiled coil</keyword>
<feature type="compositionally biased region" description="Low complexity" evidence="2">
    <location>
        <begin position="1696"/>
        <end position="1707"/>
    </location>
</feature>
<organism evidence="3">
    <name type="scientific">Cryptosporidium hominis</name>
    <dbReference type="NCBI Taxonomy" id="237895"/>
    <lineage>
        <taxon>Eukaryota</taxon>
        <taxon>Sar</taxon>
        <taxon>Alveolata</taxon>
        <taxon>Apicomplexa</taxon>
        <taxon>Conoidasida</taxon>
        <taxon>Coccidia</taxon>
        <taxon>Eucoccidiorida</taxon>
        <taxon>Eimeriorina</taxon>
        <taxon>Cryptosporidiidae</taxon>
        <taxon>Cryptosporidium</taxon>
    </lineage>
</organism>
<feature type="compositionally biased region" description="Polar residues" evidence="2">
    <location>
        <begin position="1747"/>
        <end position="1765"/>
    </location>
</feature>
<feature type="compositionally biased region" description="Low complexity" evidence="2">
    <location>
        <begin position="1330"/>
        <end position="1357"/>
    </location>
</feature>
<reference evidence="3" key="1">
    <citation type="submission" date="2015-08" db="EMBL/GenBank/DDBJ databases">
        <authorList>
            <person name="Babu N.S."/>
            <person name="Beckwith C.J."/>
            <person name="Beseler K.G."/>
            <person name="Brison A."/>
            <person name="Carone J.V."/>
            <person name="Caskin T.P."/>
            <person name="Diamond M."/>
            <person name="Durham M.E."/>
            <person name="Foxe J.M."/>
            <person name="Go M."/>
            <person name="Henderson B.A."/>
            <person name="Jones I.B."/>
            <person name="McGettigan J.A."/>
            <person name="Micheletti S.J."/>
            <person name="Nasrallah M.E."/>
            <person name="Ortiz D."/>
            <person name="Piller C.R."/>
            <person name="Privatt S.R."/>
            <person name="Schneider S.L."/>
            <person name="Sharp S."/>
            <person name="Smith T.C."/>
            <person name="Stanton J.D."/>
            <person name="Ullery H.E."/>
            <person name="Wilson R.J."/>
            <person name="Serrano M.G."/>
            <person name="Buck G."/>
            <person name="Lee V."/>
            <person name="Wang Y."/>
            <person name="Carvalho R."/>
            <person name="Voegtly L."/>
            <person name="Shi R."/>
            <person name="Duckworth R."/>
            <person name="Johnson A."/>
            <person name="Loviza R."/>
            <person name="Walstead R."/>
            <person name="Shah Z."/>
            <person name="Kiflezghi M."/>
            <person name="Wade K."/>
            <person name="Ball S.L."/>
            <person name="Bradley K.W."/>
            <person name="Asai D.J."/>
            <person name="Bowman C.A."/>
            <person name="Russell D.A."/>
            <person name="Pope W.H."/>
            <person name="Jacobs-Sera D."/>
            <person name="Hendrix R.W."/>
            <person name="Hatfull G.F."/>
        </authorList>
    </citation>
    <scope>NUCLEOTIDE SEQUENCE [LARGE SCALE GENOMIC DNA]</scope>
</reference>
<sequence length="1823" mass="209561">MIFLRVLITCLTLLIVTHITLFISLNNEIGNHLNDKITKINSQAVFISFLEIPGLKRKKKYSRLSLTNMNIKRMSLNHINSLISRLLQQISELRKEINDLEAKLKVLKSGLELEKCNNKNKKNKKKHLSKKCQNCENIQKEINNVESKIRKLRLKLNNNKNKLIKAKFRKSRLVSNSNEQEGTEANADTEAYKIKYSTGTSTSTSTSTVTTTCITSTSTHKTTTTTTISTTTSNITITPTISSKATPTPTPNPTLSELNNSETNMVNEKLKLLDVKMEEIKKLAMGQRETVQFFFEKLLKVFAASELIKLKCELGMVNKLFVIKLKIIKILQSAQNRNNESYRIDESTFLTTQTEKGKQAIKEYEIILLLLKDLISYFSKLLELCEEIFHVSPKIKGKLEKLLINLNECKVEKFNPLLDLTRFLVQNFSKFPINSRYGSKIFLYLLTRLQGFTQIKECLSIKKLQKWVSLKNEYNNKILKYKLKLKSLKCNGHNHLNKPCTRNTCIIESKKYFLMEKIKTYNLIIELLISLLNSCDNLLKKDPSSLEMQAKIHSFTKECGYTYDITKSIKKLGIYKDLNQSQKKQVYQNMYQLIQTIGGFTFIFYSKDCNIETITELFQFISRINQIKELEENNKDLYEDPNLDEARKLKIISVKSLIKITLDLISFCLTYYQFEEEVTQKIHFNKEIIKKMDINSELRADLKLFENLQILLSEKYIYSTLDCNFKNIMKIIQEKQQSMELLNFYQKELKLKKHLHGKSGNQSIDEIIQKRNILLYEITMNNNHNCSICNSDNVKRNILLEKYYMELLQFILNNCIKIKFPYINKFLDEEISKNNYKMIIGGLFFGIIENLFSEEIILLLNLANKIEMAILNTLLKRFSINMSGLKDCTVKKIIDFKKSLKEIKILQDRLEERINNNNYEEISYKNIKLEEMMNENELMITKRLHYRLKDILIVLILIIEDIIRRCENVIEIIKKDDDNELLTKILKLPSPQYFTTRIIKGLLLNKNEITSVFFELTSNFDLFGHINSCLETNYLSLLLKYGKLSEEFNMILSNFLNKYSNGIDSSLEYNYYEEFLILIGYSLALEYFCEAIYACILRVEGENGLGIIKKYDPFKKEGVNLIVNKSINDILKQERWGYGLFQENLTIDGSHLLHRFIGNDKIKPESCKISFIKELVQKIKEIENLKKGLKNEELIEAKNLSSILSLYLSIIKFCFKFGIFYILKSQLNKKQEIITTGVVGWEFHPTLMEFDFPSYPLEDGFLSNLELFGFDNLVSSGDYSQLFDLESGDLISRTEMSVGMYIDDLVDENERFGFEGFGVGIGVGIGIGTETGTKGAETGTETGTETETGTKTGAETETGTKTKEAETGTGAEIKAEVKLEAGDEAKKAEFPILTVMPELGPEQHVLDKLDLKTLMNYNLMNYLEMFIKELSNLLLPEILEKAFKFLTGCDLNLLYLINTRISTIEYLLIQILKFNNNKSDYNSVNYELLFETLRNLVSKLKSYLVKCQELNKFKYPWLHIPNLKNFKENIQSLLFSFFQQDKNIPKDCFLINIEEVKKFISFQKLKIERLENMVEKTKLFIQNRDGKNANFKSSSTIFHLELEKEIIGSAIIRNEQLTAICEEFLNYFQLNSKITIDIFDVLENLFSSLFISDLQISQFNSRISQVFSLGASGAGIGTSPGGNIGPSPSLTPSPGTPTTGAGAVYTPAPAPTPTSAPTPPPAYGEASGFNSPSILLLSDIYTEGTEGPNSPTIQSKPINDISSQTNQENSEYSFFLNDPEVQNLYSLYLSLNEEPLTLIQLIESSGFDKEFLIQMLLSFLEEN</sequence>
<gene>
    <name evidence="3" type="ORF">CHUDEA8_700</name>
</gene>
<dbReference type="VEuPathDB" id="CryptoDB:Chro.80088"/>
<feature type="compositionally biased region" description="Pro residues" evidence="2">
    <location>
        <begin position="1708"/>
        <end position="1722"/>
    </location>
</feature>
<accession>A0A0S4TJQ6</accession>
<protein>
    <submittedName>
        <fullName evidence="3">Uncharacterized protein</fullName>
    </submittedName>
</protein>
<name>A0A0S4TJQ6_CRYHO</name>
<evidence type="ECO:0000313" key="3">
    <source>
        <dbReference type="EMBL" id="CUV07614.1"/>
    </source>
</evidence>
<proteinExistence type="predicted"/>
<feature type="region of interest" description="Disordered" evidence="2">
    <location>
        <begin position="1330"/>
        <end position="1376"/>
    </location>
</feature>
<dbReference type="VEuPathDB" id="CryptoDB:ChTU502y2012_409g0210"/>
<dbReference type="VEuPathDB" id="CryptoDB:Chro.80087"/>